<name>A0A644SND3_9ZZZZ</name>
<gene>
    <name evidence="1" type="ORF">SDC9_01662</name>
</gene>
<reference evidence="1" key="1">
    <citation type="submission" date="2019-08" db="EMBL/GenBank/DDBJ databases">
        <authorList>
            <person name="Kucharzyk K."/>
            <person name="Murdoch R.W."/>
            <person name="Higgins S."/>
            <person name="Loffler F."/>
        </authorList>
    </citation>
    <scope>NUCLEOTIDE SEQUENCE</scope>
</reference>
<sequence>MKNLFTLFAIVISAIFMAQAPNLLSYQAVVRNAANQLVINQNVGVKFSILKSSATGAVVYAETQNSTTNSNGLFTTNIGSGTVISGSMASINWANDVYFIKSEIDLAGGSNYTITGTQQLLSVPYALNAKNGIPNGGTANQVLAKVNGTDFNTQWVTPSGGAKLELMAIKNTTQTLVLSTSSSPNQITYENVVTAPTLGTYDNNAYTVGSNGAGVYLIQTRNSMIDNASNVNNTVGAYNFLEINGSAYGSLTNIYPSYISNLSLRSTTNSAIRSSSQYMFLVFLNAGDVIRIRATGTNSSVSQTLSNDGGTQLMIVKL</sequence>
<evidence type="ECO:0008006" key="2">
    <source>
        <dbReference type="Google" id="ProtNLM"/>
    </source>
</evidence>
<evidence type="ECO:0000313" key="1">
    <source>
        <dbReference type="EMBL" id="MPL56180.1"/>
    </source>
</evidence>
<protein>
    <recommendedName>
        <fullName evidence="2">C1q domain-containing protein</fullName>
    </recommendedName>
</protein>
<accession>A0A644SND3</accession>
<dbReference type="AlphaFoldDB" id="A0A644SND3"/>
<comment type="caution">
    <text evidence="1">The sequence shown here is derived from an EMBL/GenBank/DDBJ whole genome shotgun (WGS) entry which is preliminary data.</text>
</comment>
<dbReference type="EMBL" id="VSSQ01000002">
    <property type="protein sequence ID" value="MPL56180.1"/>
    <property type="molecule type" value="Genomic_DNA"/>
</dbReference>
<proteinExistence type="predicted"/>
<organism evidence="1">
    <name type="scientific">bioreactor metagenome</name>
    <dbReference type="NCBI Taxonomy" id="1076179"/>
    <lineage>
        <taxon>unclassified sequences</taxon>
        <taxon>metagenomes</taxon>
        <taxon>ecological metagenomes</taxon>
    </lineage>
</organism>